<evidence type="ECO:0000313" key="1">
    <source>
        <dbReference type="EMBL" id="OAP42016.1"/>
    </source>
</evidence>
<evidence type="ECO:0008006" key="3">
    <source>
        <dbReference type="Google" id="ProtNLM"/>
    </source>
</evidence>
<dbReference type="AlphaFoldDB" id="A0A178Y3K3"/>
<proteinExistence type="predicted"/>
<evidence type="ECO:0000313" key="2">
    <source>
        <dbReference type="Proteomes" id="UP000078507"/>
    </source>
</evidence>
<name>A0A178Y3K3_SINSA</name>
<reference evidence="1 2" key="1">
    <citation type="submission" date="2015-11" db="EMBL/GenBank/DDBJ databases">
        <title>Ensifer anhuiense sp. nov., an effective nitrogen fixation bacterium with Glycine soja.</title>
        <authorList>
            <person name="Yan H."/>
            <person name="Chen W."/>
        </authorList>
    </citation>
    <scope>NUCLEOTIDE SEQUENCE [LARGE SCALE GENOMIC DNA]</scope>
    <source>
        <strain evidence="1 2">LMG 7837</strain>
    </source>
</reference>
<keyword evidence="2" id="KW-1185">Reference proteome</keyword>
<dbReference type="Pfam" id="PF14907">
    <property type="entry name" value="NTP_transf_5"/>
    <property type="match status" value="1"/>
</dbReference>
<sequence>MRAGSALDALVAGLRGSLAAEVDWQAVIALANHTLVTPALFSSLAHAGELHRLPPDVREYLAFIHDRNRERNLRLKAQLGEAVAALNRRGIVPVLLKGAVPLFLSPPDRLPDRITSDLDLAVEACELATAEACLAELGYRPVPNDRGMARPQDVGVLELRPCRAGAIEDVRSTRQGDLEVNVPSAQSRALHWILHDLLKEGDYWRGRIDLRHMHDLAQLADGEEIDWTALRAMVSDRTARNALDTQLLTLHHFFGTRIPPTCAKRPMARLQHWRRVFTARHPVFGAPLRFAGNLVWGTQRLSRARELAQRDPVDLLRRAFLILINKGLRSKI</sequence>
<dbReference type="OrthoDB" id="7843417at2"/>
<accession>A0A178Y3K3</accession>
<dbReference type="InterPro" id="IPR039498">
    <property type="entry name" value="NTP_transf_5"/>
</dbReference>
<gene>
    <name evidence="1" type="ORF">ATB98_06270</name>
</gene>
<dbReference type="STRING" id="36856.ATB98_06270"/>
<organism evidence="1 2">
    <name type="scientific">Sinorhizobium saheli</name>
    <dbReference type="NCBI Taxonomy" id="36856"/>
    <lineage>
        <taxon>Bacteria</taxon>
        <taxon>Pseudomonadati</taxon>
        <taxon>Pseudomonadota</taxon>
        <taxon>Alphaproteobacteria</taxon>
        <taxon>Hyphomicrobiales</taxon>
        <taxon>Rhizobiaceae</taxon>
        <taxon>Sinorhizobium/Ensifer group</taxon>
        <taxon>Sinorhizobium</taxon>
    </lineage>
</organism>
<protein>
    <recommendedName>
        <fullName evidence="3">Nucleotidyltransferase</fullName>
    </recommendedName>
</protein>
<comment type="caution">
    <text evidence="1">The sequence shown here is derived from an EMBL/GenBank/DDBJ whole genome shotgun (WGS) entry which is preliminary data.</text>
</comment>
<dbReference type="RefSeq" id="WP_066876813.1">
    <property type="nucleotide sequence ID" value="NZ_LNQB01000083.1"/>
</dbReference>
<dbReference type="Proteomes" id="UP000078507">
    <property type="component" value="Unassembled WGS sequence"/>
</dbReference>
<dbReference type="EMBL" id="LNQB01000083">
    <property type="protein sequence ID" value="OAP42016.1"/>
    <property type="molecule type" value="Genomic_DNA"/>
</dbReference>